<evidence type="ECO:0000313" key="5">
    <source>
        <dbReference type="EMBL" id="RJN31728.1"/>
    </source>
</evidence>
<proteinExistence type="inferred from homology"/>
<reference evidence="5 6" key="1">
    <citation type="submission" date="2018-09" db="EMBL/GenBank/DDBJ databases">
        <title>Nesterenkonia natronophila sp. nov., an alkaliphilic actinobacteriume isolated from a soda lake, and emended description of the genus Nesterenkonia.</title>
        <authorList>
            <person name="Menes R.J."/>
            <person name="Iriarte A."/>
        </authorList>
    </citation>
    <scope>NUCLEOTIDE SEQUENCE [LARGE SCALE GENOMIC DNA]</scope>
    <source>
        <strain evidence="5 6">M8</strain>
    </source>
</reference>
<feature type="region of interest" description="Disordered" evidence="2">
    <location>
        <begin position="33"/>
        <end position="68"/>
    </location>
</feature>
<dbReference type="InterPro" id="IPR019079">
    <property type="entry name" value="Capsule_synth_CapA"/>
</dbReference>
<dbReference type="Gene3D" id="3.60.21.10">
    <property type="match status" value="1"/>
</dbReference>
<dbReference type="EMBL" id="QYZP01000002">
    <property type="protein sequence ID" value="RJN31728.1"/>
    <property type="molecule type" value="Genomic_DNA"/>
</dbReference>
<evidence type="ECO:0000313" key="6">
    <source>
        <dbReference type="Proteomes" id="UP000266615"/>
    </source>
</evidence>
<evidence type="ECO:0000256" key="2">
    <source>
        <dbReference type="SAM" id="MobiDB-lite"/>
    </source>
</evidence>
<feature type="domain" description="Capsule synthesis protein CapA" evidence="4">
    <location>
        <begin position="71"/>
        <end position="327"/>
    </location>
</feature>
<keyword evidence="6" id="KW-1185">Reference proteome</keyword>
<evidence type="ECO:0000256" key="3">
    <source>
        <dbReference type="SAM" id="SignalP"/>
    </source>
</evidence>
<organism evidence="5 6">
    <name type="scientific">Nesterenkonia natronophila</name>
    <dbReference type="NCBI Taxonomy" id="2174932"/>
    <lineage>
        <taxon>Bacteria</taxon>
        <taxon>Bacillati</taxon>
        <taxon>Actinomycetota</taxon>
        <taxon>Actinomycetes</taxon>
        <taxon>Micrococcales</taxon>
        <taxon>Micrococcaceae</taxon>
        <taxon>Nesterenkonia</taxon>
    </lineage>
</organism>
<feature type="region of interest" description="Disordered" evidence="2">
    <location>
        <begin position="413"/>
        <end position="435"/>
    </location>
</feature>
<dbReference type="InterPro" id="IPR052169">
    <property type="entry name" value="CW_Biosynth-Accessory"/>
</dbReference>
<feature type="compositionally biased region" description="Polar residues" evidence="2">
    <location>
        <begin position="39"/>
        <end position="55"/>
    </location>
</feature>
<evidence type="ECO:0000256" key="1">
    <source>
        <dbReference type="ARBA" id="ARBA00005662"/>
    </source>
</evidence>
<dbReference type="PANTHER" id="PTHR33393">
    <property type="entry name" value="POLYGLUTAMINE SYNTHESIS ACCESSORY PROTEIN RV0574C-RELATED"/>
    <property type="match status" value="1"/>
</dbReference>
<dbReference type="AlphaFoldDB" id="A0A3A4F1N8"/>
<sequence length="435" mass="46390">MWDSTSTRNRFLRPLLVAMGAALALTACADDSGEGDAASITTADPDNQSPGTGNNAEEEPPTEAPQPEQFTIAGTGDVLIHDNVIDEAAALAEEGDYDFAPLMAGVEDLIDGADLALCGLEVPIAPEGVEPVGYPVFAAPPKLIQDLASVGFHGCSTANNHSFDQGVPGQERTLDVFDEVGLGHSGTARTAEEADRPQLYTLERGGREVTVAHLATTMVHNDGYPPPEDEPWRVTDVSADELTELAGQAREDGADIVVASVHWGAEYVHEPTAEQREYGERVAAGGEIDAVFGGHSHTPQPVEHLDGGPQGEGMWVVWSMGNFLSNQDEACCIPETASGTVVYATVEVDDDAAEVIAMDWLPVTVDRGPTDDEPHRGIWPLLDLTEGATPDGVQLSEETVQDRWDRMLEVMTDQALREEPPSPTGEEPIVEPRGD</sequence>
<feature type="chain" id="PRO_5017311840" evidence="3">
    <location>
        <begin position="30"/>
        <end position="435"/>
    </location>
</feature>
<protein>
    <submittedName>
        <fullName evidence="5">CapA family protein</fullName>
    </submittedName>
</protein>
<evidence type="ECO:0000259" key="4">
    <source>
        <dbReference type="SMART" id="SM00854"/>
    </source>
</evidence>
<gene>
    <name evidence="5" type="ORF">D3250_06230</name>
</gene>
<dbReference type="CDD" id="cd07381">
    <property type="entry name" value="MPP_CapA"/>
    <property type="match status" value="1"/>
</dbReference>
<dbReference type="SUPFAM" id="SSF56300">
    <property type="entry name" value="Metallo-dependent phosphatases"/>
    <property type="match status" value="1"/>
</dbReference>
<accession>A0A3A4F1N8</accession>
<keyword evidence="3" id="KW-0732">Signal</keyword>
<dbReference type="PANTHER" id="PTHR33393:SF13">
    <property type="entry name" value="PGA BIOSYNTHESIS PROTEIN CAPA"/>
    <property type="match status" value="1"/>
</dbReference>
<feature type="signal peptide" evidence="3">
    <location>
        <begin position="1"/>
        <end position="29"/>
    </location>
</feature>
<comment type="similarity">
    <text evidence="1">Belongs to the CapA family.</text>
</comment>
<comment type="caution">
    <text evidence="5">The sequence shown here is derived from an EMBL/GenBank/DDBJ whole genome shotgun (WGS) entry which is preliminary data.</text>
</comment>
<dbReference type="Proteomes" id="UP000266615">
    <property type="component" value="Unassembled WGS sequence"/>
</dbReference>
<dbReference type="SMART" id="SM00854">
    <property type="entry name" value="PGA_cap"/>
    <property type="match status" value="1"/>
</dbReference>
<dbReference type="InterPro" id="IPR029052">
    <property type="entry name" value="Metallo-depent_PP-like"/>
</dbReference>
<name>A0A3A4F1N8_9MICC</name>
<dbReference type="Pfam" id="PF09587">
    <property type="entry name" value="PGA_cap"/>
    <property type="match status" value="1"/>
</dbReference>